<dbReference type="PANTHER" id="PTHR36179">
    <property type="entry name" value="LUD_DOM DOMAIN-CONTAINING PROTEIN"/>
    <property type="match status" value="1"/>
</dbReference>
<evidence type="ECO:0000259" key="1">
    <source>
        <dbReference type="Pfam" id="PF02589"/>
    </source>
</evidence>
<reference evidence="2" key="1">
    <citation type="submission" date="2020-10" db="EMBL/GenBank/DDBJ databases">
        <authorList>
            <person name="Gilroy R."/>
        </authorList>
    </citation>
    <scope>NUCLEOTIDE SEQUENCE</scope>
    <source>
        <strain evidence="2">USAMLcec3-3695</strain>
    </source>
</reference>
<proteinExistence type="predicted"/>
<organism evidence="2 3">
    <name type="scientific">Candidatus Ornithomonoglobus merdipullorum</name>
    <dbReference type="NCBI Taxonomy" id="2840895"/>
    <lineage>
        <taxon>Bacteria</taxon>
        <taxon>Bacillati</taxon>
        <taxon>Bacillota</taxon>
        <taxon>Clostridia</taxon>
        <taxon>Candidatus Ornithomonoglobus</taxon>
    </lineage>
</organism>
<evidence type="ECO:0000313" key="2">
    <source>
        <dbReference type="EMBL" id="HIU57128.1"/>
    </source>
</evidence>
<evidence type="ECO:0000313" key="3">
    <source>
        <dbReference type="Proteomes" id="UP000824109"/>
    </source>
</evidence>
<accession>A0A9D1SEX2</accession>
<dbReference type="AlphaFoldDB" id="A0A9D1SEX2"/>
<dbReference type="Pfam" id="PF02589">
    <property type="entry name" value="LUD_dom"/>
    <property type="match status" value="1"/>
</dbReference>
<feature type="domain" description="LUD" evidence="1">
    <location>
        <begin position="16"/>
        <end position="206"/>
    </location>
</feature>
<protein>
    <submittedName>
        <fullName evidence="2">Lactate utilization protein</fullName>
    </submittedName>
</protein>
<dbReference type="InterPro" id="IPR009501">
    <property type="entry name" value="UCP020269"/>
</dbReference>
<name>A0A9D1SEX2_9FIRM</name>
<dbReference type="InterPro" id="IPR003741">
    <property type="entry name" value="LUD_dom"/>
</dbReference>
<dbReference type="EMBL" id="DVNB01000050">
    <property type="protein sequence ID" value="HIU57128.1"/>
    <property type="molecule type" value="Genomic_DNA"/>
</dbReference>
<dbReference type="PANTHER" id="PTHR36179:SF2">
    <property type="entry name" value="LUD DOMAIN-CONTAINING PROTEIN"/>
    <property type="match status" value="1"/>
</dbReference>
<reference evidence="2" key="2">
    <citation type="journal article" date="2021" name="PeerJ">
        <title>Extensive microbial diversity within the chicken gut microbiome revealed by metagenomics and culture.</title>
        <authorList>
            <person name="Gilroy R."/>
            <person name="Ravi A."/>
            <person name="Getino M."/>
            <person name="Pursley I."/>
            <person name="Horton D.L."/>
            <person name="Alikhan N.F."/>
            <person name="Baker D."/>
            <person name="Gharbi K."/>
            <person name="Hall N."/>
            <person name="Watson M."/>
            <person name="Adriaenssens E.M."/>
            <person name="Foster-Nyarko E."/>
            <person name="Jarju S."/>
            <person name="Secka A."/>
            <person name="Antonio M."/>
            <person name="Oren A."/>
            <person name="Chaudhuri R.R."/>
            <person name="La Ragione R."/>
            <person name="Hildebrand F."/>
            <person name="Pallen M.J."/>
        </authorList>
    </citation>
    <scope>NUCLEOTIDE SEQUENCE</scope>
    <source>
        <strain evidence="2">USAMLcec3-3695</strain>
    </source>
</reference>
<gene>
    <name evidence="2" type="ORF">IAA61_04865</name>
</gene>
<comment type="caution">
    <text evidence="2">The sequence shown here is derived from an EMBL/GenBank/DDBJ whole genome shotgun (WGS) entry which is preliminary data.</text>
</comment>
<dbReference type="Proteomes" id="UP000824109">
    <property type="component" value="Unassembled WGS sequence"/>
</dbReference>
<dbReference type="PIRSF" id="PIRSF020269">
    <property type="entry name" value="DUF1121"/>
    <property type="match status" value="1"/>
</dbReference>
<sequence length="212" mass="23218">MHEMKKWALQCKARDAVKVLNSRKFDAHYAEDAEEAKRIAGELIPKGAEIAVGGSVTLQETGIMDLVRSPEYKFIDRFNNESWEEELHKYRLGFLSDVFVTGTNAVTMDGQLVNIDCTGNRTGCIAFGPKKVIVVVGANKIVSDIAEGIKRAKSIAPMNSKRINHGNPCDSTCVCTNCTGTNRVCNVISIIDGCYKFPGRISVIVVADELGF</sequence>